<dbReference type="SMART" id="SM01329">
    <property type="entry name" value="Iso_dh"/>
    <property type="match status" value="1"/>
</dbReference>
<dbReference type="RefSeq" id="WP_271887343.1">
    <property type="nucleotide sequence ID" value="NZ_JAQBIE010000002.1"/>
</dbReference>
<dbReference type="SUPFAM" id="SSF53659">
    <property type="entry name" value="Isocitrate/Isopropylmalate dehydrogenase-like"/>
    <property type="match status" value="1"/>
</dbReference>
<evidence type="ECO:0000313" key="5">
    <source>
        <dbReference type="Proteomes" id="UP001165641"/>
    </source>
</evidence>
<evidence type="ECO:0000313" key="4">
    <source>
        <dbReference type="EMBL" id="MDB6176208.1"/>
    </source>
</evidence>
<accession>A0ABT4ZA30</accession>
<name>A0ABT4ZA30_9RHOB</name>
<dbReference type="Gene3D" id="3.40.718.10">
    <property type="entry name" value="Isopropylmalate Dehydrogenase"/>
    <property type="match status" value="1"/>
</dbReference>
<organism evidence="4 5">
    <name type="scientific">Paracoccus onchidii</name>
    <dbReference type="NCBI Taxonomy" id="3017813"/>
    <lineage>
        <taxon>Bacteria</taxon>
        <taxon>Pseudomonadati</taxon>
        <taxon>Pseudomonadota</taxon>
        <taxon>Alphaproteobacteria</taxon>
        <taxon>Rhodobacterales</taxon>
        <taxon>Paracoccaceae</taxon>
        <taxon>Paracoccus</taxon>
    </lineage>
</organism>
<reference evidence="4" key="1">
    <citation type="submission" date="2022-12" db="EMBL/GenBank/DDBJ databases">
        <title>Paracoccus onchidii sp. nov., isolated from a marine invertebrate from the South China Sea.</title>
        <authorList>
            <person name="Xu S."/>
            <person name="Liu Z."/>
            <person name="Xu Y."/>
        </authorList>
    </citation>
    <scope>NUCLEOTIDE SEQUENCE</scope>
    <source>
        <strain evidence="4">Z330</strain>
    </source>
</reference>
<comment type="similarity">
    <text evidence="1">Belongs to the isocitrate and isopropylmalate dehydrogenases family.</text>
</comment>
<evidence type="ECO:0000259" key="3">
    <source>
        <dbReference type="SMART" id="SM01329"/>
    </source>
</evidence>
<dbReference type="Proteomes" id="UP001165641">
    <property type="component" value="Unassembled WGS sequence"/>
</dbReference>
<proteinExistence type="inferred from homology"/>
<dbReference type="InterPro" id="IPR024084">
    <property type="entry name" value="IsoPropMal-DH-like_dom"/>
</dbReference>
<protein>
    <submittedName>
        <fullName evidence="4">Isocitrate/isopropylmalate dehydrogenase family protein</fullName>
    </submittedName>
</protein>
<feature type="domain" description="Isopropylmalate dehydrogenase-like" evidence="3">
    <location>
        <begin position="2"/>
        <end position="350"/>
    </location>
</feature>
<dbReference type="PANTHER" id="PTHR11835:SF34">
    <property type="entry name" value="ISOCITRATE DEHYDROGENASE [NAD] SUBUNIT ALPHA, MITOCHONDRIAL"/>
    <property type="match status" value="1"/>
</dbReference>
<comment type="caution">
    <text evidence="4">The sequence shown here is derived from an EMBL/GenBank/DDBJ whole genome shotgun (WGS) entry which is preliminary data.</text>
</comment>
<keyword evidence="5" id="KW-1185">Reference proteome</keyword>
<dbReference type="Pfam" id="PF00180">
    <property type="entry name" value="Iso_dh"/>
    <property type="match status" value="1"/>
</dbReference>
<evidence type="ECO:0000256" key="1">
    <source>
        <dbReference type="ARBA" id="ARBA00007769"/>
    </source>
</evidence>
<dbReference type="EMBL" id="JAQBIE010000002">
    <property type="protein sequence ID" value="MDB6176208.1"/>
    <property type="molecule type" value="Genomic_DNA"/>
</dbReference>
<sequence length="361" mass="39072">MKIMTLPCDGIGPEIMAATLEVARAANARFDLGLSFHEEESGFDSLARHGITLREEVLDRARNDFDGVILGTQSHMDYPPVAEGGRNVSAGFRIGLDLYANVRPARSRDFISNKAPGMDLIIMREATEGFYPDRNMFKGVGEMMPDPDMALSVRKITRHGSMRICREAFKLAMQRQKKVTAIHKANSFLMTDGLFLECFRKVAQDFPEVETEELIVDAFAALLVRHPQKYDVVVATNFYGDILSDLASELSGSLGLAGSINANAETGLCCAQAQHGSAPDIAGRNVANPTSLILSAAMMLTWLGEQRGVHKLMIAGQAIAEAVDAVIDDPANRTRDLGGSVNTDAFGRLVAQEVAKVAVAA</sequence>
<gene>
    <name evidence="4" type="ORF">PAF17_01665</name>
</gene>
<keyword evidence="2" id="KW-0560">Oxidoreductase</keyword>
<dbReference type="PANTHER" id="PTHR11835">
    <property type="entry name" value="DECARBOXYLATING DEHYDROGENASES-ISOCITRATE, ISOPROPYLMALATE, TARTRATE"/>
    <property type="match status" value="1"/>
</dbReference>
<evidence type="ECO:0000256" key="2">
    <source>
        <dbReference type="ARBA" id="ARBA00023002"/>
    </source>
</evidence>